<protein>
    <submittedName>
        <fullName evidence="3">Uncharacterized protein</fullName>
    </submittedName>
</protein>
<evidence type="ECO:0000256" key="1">
    <source>
        <dbReference type="SAM" id="Coils"/>
    </source>
</evidence>
<dbReference type="EMBL" id="JACGWN010000006">
    <property type="protein sequence ID" value="KAL0446297.1"/>
    <property type="molecule type" value="Genomic_DNA"/>
</dbReference>
<keyword evidence="1" id="KW-0175">Coiled coil</keyword>
<comment type="caution">
    <text evidence="3">The sequence shown here is derived from an EMBL/GenBank/DDBJ whole genome shotgun (WGS) entry which is preliminary data.</text>
</comment>
<dbReference type="AlphaFoldDB" id="A0AAW2X0U4"/>
<accession>A0AAW2X0U4</accession>
<reference evidence="3" key="2">
    <citation type="journal article" date="2024" name="Plant">
        <title>Genomic evolution and insights into agronomic trait innovations of Sesamum species.</title>
        <authorList>
            <person name="Miao H."/>
            <person name="Wang L."/>
            <person name="Qu L."/>
            <person name="Liu H."/>
            <person name="Sun Y."/>
            <person name="Le M."/>
            <person name="Wang Q."/>
            <person name="Wei S."/>
            <person name="Zheng Y."/>
            <person name="Lin W."/>
            <person name="Duan Y."/>
            <person name="Cao H."/>
            <person name="Xiong S."/>
            <person name="Wang X."/>
            <person name="Wei L."/>
            <person name="Li C."/>
            <person name="Ma Q."/>
            <person name="Ju M."/>
            <person name="Zhao R."/>
            <person name="Li G."/>
            <person name="Mu C."/>
            <person name="Tian Q."/>
            <person name="Mei H."/>
            <person name="Zhang T."/>
            <person name="Gao T."/>
            <person name="Zhang H."/>
        </authorList>
    </citation>
    <scope>NUCLEOTIDE SEQUENCE</scope>
    <source>
        <strain evidence="3">KEN1</strain>
    </source>
</reference>
<organism evidence="3">
    <name type="scientific">Sesamum latifolium</name>
    <dbReference type="NCBI Taxonomy" id="2727402"/>
    <lineage>
        <taxon>Eukaryota</taxon>
        <taxon>Viridiplantae</taxon>
        <taxon>Streptophyta</taxon>
        <taxon>Embryophyta</taxon>
        <taxon>Tracheophyta</taxon>
        <taxon>Spermatophyta</taxon>
        <taxon>Magnoliopsida</taxon>
        <taxon>eudicotyledons</taxon>
        <taxon>Gunneridae</taxon>
        <taxon>Pentapetalae</taxon>
        <taxon>asterids</taxon>
        <taxon>lamiids</taxon>
        <taxon>Lamiales</taxon>
        <taxon>Pedaliaceae</taxon>
        <taxon>Sesamum</taxon>
    </lineage>
</organism>
<sequence length="153" mass="17737">MIIPSLAFCLASLLGELKRSEAALDEMKKELARCQEQLKEATENQVKWKDRYNREVASGQSFLKSEVGKIYLECVWSDFKEKYEGSEEFEGAVVARANDIYDEAIRQCRTKLRECGRFEGRISCSLTLLLLMMMVLKRARWRLWMSSRCGCSN</sequence>
<proteinExistence type="predicted"/>
<feature type="coiled-coil region" evidence="1">
    <location>
        <begin position="10"/>
        <end position="51"/>
    </location>
</feature>
<evidence type="ECO:0000256" key="2">
    <source>
        <dbReference type="SAM" id="SignalP"/>
    </source>
</evidence>
<name>A0AAW2X0U4_9LAMI</name>
<feature type="chain" id="PRO_5043867604" evidence="2">
    <location>
        <begin position="23"/>
        <end position="153"/>
    </location>
</feature>
<evidence type="ECO:0000313" key="3">
    <source>
        <dbReference type="EMBL" id="KAL0446297.1"/>
    </source>
</evidence>
<keyword evidence="2" id="KW-0732">Signal</keyword>
<feature type="signal peptide" evidence="2">
    <location>
        <begin position="1"/>
        <end position="22"/>
    </location>
</feature>
<reference evidence="3" key="1">
    <citation type="submission" date="2020-06" db="EMBL/GenBank/DDBJ databases">
        <authorList>
            <person name="Li T."/>
            <person name="Hu X."/>
            <person name="Zhang T."/>
            <person name="Song X."/>
            <person name="Zhang H."/>
            <person name="Dai N."/>
            <person name="Sheng W."/>
            <person name="Hou X."/>
            <person name="Wei L."/>
        </authorList>
    </citation>
    <scope>NUCLEOTIDE SEQUENCE</scope>
    <source>
        <strain evidence="3">KEN1</strain>
        <tissue evidence="3">Leaf</tissue>
    </source>
</reference>
<gene>
    <name evidence="3" type="ORF">Slati_1757600</name>
</gene>